<name>F8III7_ALIAT</name>
<dbReference type="AlphaFoldDB" id="F8III7"/>
<sequence length="423" mass="47292">MRLTYRTTLRNGIRVVGEEMSSIRSVSLGIWVETGSRYESQSENGISHFLEHMFFKGTSRHSAKELAHLFDDLGGQVNAFTAKEFTCFYARVLDEHFSIALETLAEMLTDSRFAPEEMEKEKRVVIEEIRMYEDTPDELVMDLIARGVYGEHPLGYAILGRDENLLRFSREDLVRYVNRHYRPERMVVSVAGHVPEDVVIREVERVFGGLSKGADGAPALVPPPFHKTVTTEDKDIEQVHICLAAPGYPAGSRELYPLLLLNNVLGGTQSSRLFQEIREERGMAYSVYSFHTGYRDAGMFGIYVGTSPETAEEVLALVQQVTARMWQEPISRDELEKAKRQVKGALMLGLESSGSRMSRLAKKEILLGREVPLEETLAGIDAVAPEDIQRVAEDVLSHGFALAAVGPLAEFAFDRAAKVCVSS</sequence>
<evidence type="ECO:0000259" key="3">
    <source>
        <dbReference type="Pfam" id="PF00675"/>
    </source>
</evidence>
<gene>
    <name evidence="5" type="ordered locus">TC41_1382</name>
</gene>
<evidence type="ECO:0000313" key="5">
    <source>
        <dbReference type="EMBL" id="AEJ43319.1"/>
    </source>
</evidence>
<reference evidence="6" key="2">
    <citation type="submission" date="2011-06" db="EMBL/GenBank/DDBJ databases">
        <title>The complete genome sequence of Alicyclobacillus acidocaldarius sp. Tc-4-1.</title>
        <authorList>
            <person name="Chen Y."/>
            <person name="He Y."/>
            <person name="Dong Z."/>
            <person name="Hu S."/>
        </authorList>
    </citation>
    <scope>NUCLEOTIDE SEQUENCE [LARGE SCALE GENOMIC DNA]</scope>
    <source>
        <strain evidence="6">Tc-4-1</strain>
    </source>
</reference>
<reference evidence="5 6" key="1">
    <citation type="journal article" date="2011" name="J. Bacteriol.">
        <title>Complete Genome Sequence of Alicyclobacillus acidocaldarius Strain Tc-4-1.</title>
        <authorList>
            <person name="Chen Y."/>
            <person name="He Y."/>
            <person name="Zhang B."/>
            <person name="Yang J."/>
            <person name="Li W."/>
            <person name="Dong Z."/>
            <person name="Hu S."/>
        </authorList>
    </citation>
    <scope>NUCLEOTIDE SEQUENCE [LARGE SCALE GENOMIC DNA]</scope>
    <source>
        <strain evidence="5 6">Tc-4-1</strain>
    </source>
</reference>
<dbReference type="PATRIC" id="fig|1048834.4.peg.1317"/>
<evidence type="ECO:0000256" key="2">
    <source>
        <dbReference type="RuleBase" id="RU004447"/>
    </source>
</evidence>
<dbReference type="InterPro" id="IPR011249">
    <property type="entry name" value="Metalloenz_LuxS/M16"/>
</dbReference>
<dbReference type="HOGENOM" id="CLU_009902_3_3_9"/>
<dbReference type="Pfam" id="PF05193">
    <property type="entry name" value="Peptidase_M16_C"/>
    <property type="match status" value="1"/>
</dbReference>
<dbReference type="SUPFAM" id="SSF63411">
    <property type="entry name" value="LuxS/MPP-like metallohydrolase"/>
    <property type="match status" value="2"/>
</dbReference>
<dbReference type="KEGG" id="aad:TC41_1382"/>
<dbReference type="PROSITE" id="PS00143">
    <property type="entry name" value="INSULINASE"/>
    <property type="match status" value="1"/>
</dbReference>
<dbReference type="InterPro" id="IPR050361">
    <property type="entry name" value="MPP/UQCRC_Complex"/>
</dbReference>
<feature type="domain" description="Peptidase M16 C-terminal" evidence="4">
    <location>
        <begin position="168"/>
        <end position="341"/>
    </location>
</feature>
<dbReference type="Gene3D" id="3.30.830.10">
    <property type="entry name" value="Metalloenzyme, LuxS/M16 peptidase-like"/>
    <property type="match status" value="2"/>
</dbReference>
<dbReference type="PANTHER" id="PTHR11851">
    <property type="entry name" value="METALLOPROTEASE"/>
    <property type="match status" value="1"/>
</dbReference>
<accession>F8III7</accession>
<evidence type="ECO:0000259" key="4">
    <source>
        <dbReference type="Pfam" id="PF05193"/>
    </source>
</evidence>
<protein>
    <submittedName>
        <fullName evidence="5">Processing peptidase</fullName>
    </submittedName>
</protein>
<evidence type="ECO:0000313" key="6">
    <source>
        <dbReference type="Proteomes" id="UP000000292"/>
    </source>
</evidence>
<dbReference type="Proteomes" id="UP000000292">
    <property type="component" value="Chromosome"/>
</dbReference>
<dbReference type="InterPro" id="IPR007863">
    <property type="entry name" value="Peptidase_M16_C"/>
</dbReference>
<dbReference type="GO" id="GO:0006508">
    <property type="term" value="P:proteolysis"/>
    <property type="evidence" value="ECO:0007669"/>
    <property type="project" value="InterPro"/>
</dbReference>
<dbReference type="STRING" id="1048834.TC41_1382"/>
<dbReference type="Pfam" id="PF00675">
    <property type="entry name" value="Peptidase_M16"/>
    <property type="match status" value="1"/>
</dbReference>
<dbReference type="InterPro" id="IPR001431">
    <property type="entry name" value="Pept_M16_Zn_BS"/>
</dbReference>
<proteinExistence type="inferred from homology"/>
<dbReference type="EMBL" id="CP002902">
    <property type="protein sequence ID" value="AEJ43319.1"/>
    <property type="molecule type" value="Genomic_DNA"/>
</dbReference>
<evidence type="ECO:0000256" key="1">
    <source>
        <dbReference type="ARBA" id="ARBA00007261"/>
    </source>
</evidence>
<dbReference type="GO" id="GO:0004222">
    <property type="term" value="F:metalloendopeptidase activity"/>
    <property type="evidence" value="ECO:0007669"/>
    <property type="project" value="InterPro"/>
</dbReference>
<dbReference type="FunFam" id="3.30.830.10:FF:000008">
    <property type="entry name" value="Mitochondrial-processing peptidase subunit beta"/>
    <property type="match status" value="1"/>
</dbReference>
<dbReference type="InterPro" id="IPR011765">
    <property type="entry name" value="Pept_M16_N"/>
</dbReference>
<feature type="domain" description="Peptidase M16 N-terminal" evidence="3">
    <location>
        <begin position="15"/>
        <end position="160"/>
    </location>
</feature>
<dbReference type="GO" id="GO:0046872">
    <property type="term" value="F:metal ion binding"/>
    <property type="evidence" value="ECO:0007669"/>
    <property type="project" value="InterPro"/>
</dbReference>
<organism evidence="5 6">
    <name type="scientific">Alicyclobacillus acidocaldarius (strain Tc-4-1)</name>
    <name type="common">Bacillus acidocaldarius</name>
    <dbReference type="NCBI Taxonomy" id="1048834"/>
    <lineage>
        <taxon>Bacteria</taxon>
        <taxon>Bacillati</taxon>
        <taxon>Bacillota</taxon>
        <taxon>Bacilli</taxon>
        <taxon>Bacillales</taxon>
        <taxon>Alicyclobacillaceae</taxon>
        <taxon>Alicyclobacillus</taxon>
    </lineage>
</organism>
<dbReference type="PANTHER" id="PTHR11851:SF49">
    <property type="entry name" value="MITOCHONDRIAL-PROCESSING PEPTIDASE SUBUNIT ALPHA"/>
    <property type="match status" value="1"/>
</dbReference>
<dbReference type="eggNOG" id="COG0612">
    <property type="taxonomic scope" value="Bacteria"/>
</dbReference>
<comment type="similarity">
    <text evidence="1 2">Belongs to the peptidase M16 family.</text>
</comment>